<dbReference type="AlphaFoldDB" id="A0A084QPR8"/>
<dbReference type="HOGENOM" id="CLU_1687861_0_0_1"/>
<sequence length="156" mass="17359">MARDEEFEVRIKQHREMQRLLKFGNIHFKAKPGCFVRQVRHRLSRPDSVQFFWRPADNPEKKKQHCGYVMAAFDSKANMRIVKTELRGLKINGREITITSASRWAIGFATVASTTGAPTGAAPIAPAPALLCSTLLASMTPFGPINVPVIDTPTIL</sequence>
<keyword evidence="2" id="KW-1185">Reference proteome</keyword>
<gene>
    <name evidence="1" type="ORF">S40285_09978</name>
</gene>
<protein>
    <submittedName>
        <fullName evidence="1">Uncharacterized protein</fullName>
    </submittedName>
</protein>
<dbReference type="STRING" id="1283841.A0A084QPR8"/>
<dbReference type="OrthoDB" id="5239162at2759"/>
<evidence type="ECO:0000313" key="1">
    <source>
        <dbReference type="EMBL" id="KFA65953.1"/>
    </source>
</evidence>
<evidence type="ECO:0000313" key="2">
    <source>
        <dbReference type="Proteomes" id="UP000028524"/>
    </source>
</evidence>
<proteinExistence type="predicted"/>
<dbReference type="GO" id="GO:0003676">
    <property type="term" value="F:nucleic acid binding"/>
    <property type="evidence" value="ECO:0007669"/>
    <property type="project" value="InterPro"/>
</dbReference>
<dbReference type="InParanoid" id="A0A084QPR8"/>
<reference evidence="1 2" key="1">
    <citation type="journal article" date="2014" name="BMC Genomics">
        <title>Comparative genome sequencing reveals chemotype-specific gene clusters in the toxigenic black mold Stachybotrys.</title>
        <authorList>
            <person name="Semeiks J."/>
            <person name="Borek D."/>
            <person name="Otwinowski Z."/>
            <person name="Grishin N.V."/>
        </authorList>
    </citation>
    <scope>NUCLEOTIDE SEQUENCE [LARGE SCALE GENOMIC DNA]</scope>
    <source>
        <strain evidence="1 2">IBT 40285</strain>
    </source>
</reference>
<dbReference type="Proteomes" id="UP000028524">
    <property type="component" value="Unassembled WGS sequence"/>
</dbReference>
<dbReference type="EMBL" id="KL660533">
    <property type="protein sequence ID" value="KFA65953.1"/>
    <property type="molecule type" value="Genomic_DNA"/>
</dbReference>
<dbReference type="InterPro" id="IPR035979">
    <property type="entry name" value="RBD_domain_sf"/>
</dbReference>
<accession>A0A084QPR8</accession>
<dbReference type="SUPFAM" id="SSF54928">
    <property type="entry name" value="RNA-binding domain, RBD"/>
    <property type="match status" value="1"/>
</dbReference>
<organism evidence="1 2">
    <name type="scientific">Stachybotrys chlorohalonatus (strain IBT 40285)</name>
    <dbReference type="NCBI Taxonomy" id="1283841"/>
    <lineage>
        <taxon>Eukaryota</taxon>
        <taxon>Fungi</taxon>
        <taxon>Dikarya</taxon>
        <taxon>Ascomycota</taxon>
        <taxon>Pezizomycotina</taxon>
        <taxon>Sordariomycetes</taxon>
        <taxon>Hypocreomycetidae</taxon>
        <taxon>Hypocreales</taxon>
        <taxon>Stachybotryaceae</taxon>
        <taxon>Stachybotrys</taxon>
    </lineage>
</organism>
<name>A0A084QPR8_STAC4</name>